<comment type="caution">
    <text evidence="1">The sequence shown here is derived from an EMBL/GenBank/DDBJ whole genome shotgun (WGS) entry which is preliminary data.</text>
</comment>
<protein>
    <submittedName>
        <fullName evidence="1">Uncharacterized protein</fullName>
    </submittedName>
</protein>
<proteinExistence type="predicted"/>
<keyword evidence="2" id="KW-1185">Reference proteome</keyword>
<sequence length="261" mass="29136">MYRPTGKSIEVRLCMLFFVMIDVMLATINCFNARSALSIASHTSPHDHDGPLLWAIQMQNFTSLGVPGATITTAVVCFIHAITGILFICFSKKDLIWITYVYLQFVLALILLSVGGFIVVKIAPYRMLFENYYGSSSALYYHVMYYGSIAEIVPDVHRNHVVVWPAEATSRECIVYWTSADLSVSMGTRRAASAIFAYQMYLEFTWLPIEHLQGNAAVAKDELVDFISSDTRRTTGSAELYPRSSLGLKKSVTGGAKIAWK</sequence>
<name>A0ACC1R507_9HYPO</name>
<gene>
    <name evidence="1" type="ORF">NLG97_g1920</name>
</gene>
<reference evidence="1" key="1">
    <citation type="submission" date="2022-07" db="EMBL/GenBank/DDBJ databases">
        <title>Genome Sequence of Lecanicillium saksenae.</title>
        <authorList>
            <person name="Buettner E."/>
        </authorList>
    </citation>
    <scope>NUCLEOTIDE SEQUENCE</scope>
    <source>
        <strain evidence="1">VT-O1</strain>
    </source>
</reference>
<evidence type="ECO:0000313" key="2">
    <source>
        <dbReference type="Proteomes" id="UP001148737"/>
    </source>
</evidence>
<evidence type="ECO:0000313" key="1">
    <source>
        <dbReference type="EMBL" id="KAJ3497416.1"/>
    </source>
</evidence>
<organism evidence="1 2">
    <name type="scientific">Lecanicillium saksenae</name>
    <dbReference type="NCBI Taxonomy" id="468837"/>
    <lineage>
        <taxon>Eukaryota</taxon>
        <taxon>Fungi</taxon>
        <taxon>Dikarya</taxon>
        <taxon>Ascomycota</taxon>
        <taxon>Pezizomycotina</taxon>
        <taxon>Sordariomycetes</taxon>
        <taxon>Hypocreomycetidae</taxon>
        <taxon>Hypocreales</taxon>
        <taxon>Cordycipitaceae</taxon>
        <taxon>Lecanicillium</taxon>
    </lineage>
</organism>
<dbReference type="EMBL" id="JANAKD010000112">
    <property type="protein sequence ID" value="KAJ3497416.1"/>
    <property type="molecule type" value="Genomic_DNA"/>
</dbReference>
<accession>A0ACC1R507</accession>
<dbReference type="Proteomes" id="UP001148737">
    <property type="component" value="Unassembled WGS sequence"/>
</dbReference>